<dbReference type="STRING" id="97972.A0A2V1DE81"/>
<dbReference type="InterPro" id="IPR017441">
    <property type="entry name" value="Protein_kinase_ATP_BS"/>
</dbReference>
<evidence type="ECO:0000313" key="4">
    <source>
        <dbReference type="EMBL" id="PVH96476.1"/>
    </source>
</evidence>
<evidence type="ECO:0000259" key="3">
    <source>
        <dbReference type="PROSITE" id="PS50011"/>
    </source>
</evidence>
<evidence type="ECO:0000313" key="5">
    <source>
        <dbReference type="Proteomes" id="UP000244855"/>
    </source>
</evidence>
<dbReference type="AlphaFoldDB" id="A0A2V1DE81"/>
<feature type="region of interest" description="Disordered" evidence="2">
    <location>
        <begin position="339"/>
        <end position="377"/>
    </location>
</feature>
<dbReference type="GO" id="GO:0005524">
    <property type="term" value="F:ATP binding"/>
    <property type="evidence" value="ECO:0007669"/>
    <property type="project" value="UniProtKB-UniRule"/>
</dbReference>
<dbReference type="PANTHER" id="PTHR28094:SF1">
    <property type="entry name" value="MEIOTICALLY UP-REGULATED GENE 113 PROTEIN"/>
    <property type="match status" value="1"/>
</dbReference>
<dbReference type="CDD" id="cd00180">
    <property type="entry name" value="PKc"/>
    <property type="match status" value="1"/>
</dbReference>
<proteinExistence type="predicted"/>
<dbReference type="PANTHER" id="PTHR28094">
    <property type="entry name" value="MEIOTICALLY UP-REGULATED GENE 113 PROTEIN"/>
    <property type="match status" value="1"/>
</dbReference>
<protein>
    <submittedName>
        <fullName evidence="4">Kinase-like protein</fullName>
    </submittedName>
</protein>
<accession>A0A2V1DE81</accession>
<feature type="binding site" evidence="1">
    <location>
        <position position="79"/>
    </location>
    <ligand>
        <name>ATP</name>
        <dbReference type="ChEBI" id="CHEBI:30616"/>
    </ligand>
</feature>
<keyword evidence="5" id="KW-1185">Reference proteome</keyword>
<dbReference type="EMBL" id="KZ805463">
    <property type="protein sequence ID" value="PVH96476.1"/>
    <property type="molecule type" value="Genomic_DNA"/>
</dbReference>
<dbReference type="InterPro" id="IPR018306">
    <property type="entry name" value="Phage_T5_Orf172_DNA-bd"/>
</dbReference>
<dbReference type="PROSITE" id="PS50011">
    <property type="entry name" value="PROTEIN_KINASE_DOM"/>
    <property type="match status" value="1"/>
</dbReference>
<dbReference type="PROSITE" id="PS00107">
    <property type="entry name" value="PROTEIN_KINASE_ATP"/>
    <property type="match status" value="1"/>
</dbReference>
<keyword evidence="1" id="KW-0067">ATP-binding</keyword>
<evidence type="ECO:0000256" key="1">
    <source>
        <dbReference type="PROSITE-ProRule" id="PRU10141"/>
    </source>
</evidence>
<dbReference type="SUPFAM" id="SSF56112">
    <property type="entry name" value="Protein kinase-like (PK-like)"/>
    <property type="match status" value="1"/>
</dbReference>
<keyword evidence="4" id="KW-0418">Kinase</keyword>
<dbReference type="Gene3D" id="3.30.200.20">
    <property type="entry name" value="Phosphorylase Kinase, domain 1"/>
    <property type="match status" value="1"/>
</dbReference>
<evidence type="ECO:0000256" key="2">
    <source>
        <dbReference type="SAM" id="MobiDB-lite"/>
    </source>
</evidence>
<sequence>MSYHVKRTNFMDMERTDSIGSSSLFLRQGQHIQITHLNQLPFQYHGVLGSGGSATVQEIEIQATGQRFAHKLLHRYPGKDLDKWNETVRNEINIMKRLKSHPHMVQLFGTYTCGREVGMLLLPVAEDGDLQAYLQGIQDAQLPATTIQRSVLYHAFGCLASGLNILIHNGRVIYTDFGISLDATDLDQTTTTGPPESFTRRYCAPEVANQDRRNRKSDVFSLACVFVEILAALEPDFDSIVSDGSPYWQLAENIREALNTFQTSNSRQAELLHTIRAMLEPTGENRIGADDLLHRVRTIQSLHSRSEYALFCYDCSLMEATENIMATIQEFDTVLEDTQTVSENEETDSQDTETASESEEENTDSQGAGSERYQNGGKRYMPHVKGSILSLPTEAALKKVLETPVRRDEQVARYMFIFHSLANFGMVKIGCTTDVPRRLKEWENLCKRPVEEYMLDTSGKRTPVKNARRVWSLVITELKDVRFREIKCEGCHLTHYEWFRTTPQHVAKVIKKFSSWMAKDPYHYDSSRDLWILDEEIGRQDMEMLCQPLAMEM</sequence>
<dbReference type="InterPro" id="IPR000719">
    <property type="entry name" value="Prot_kinase_dom"/>
</dbReference>
<dbReference type="Pfam" id="PF10544">
    <property type="entry name" value="T5orf172"/>
    <property type="match status" value="1"/>
</dbReference>
<dbReference type="InterPro" id="IPR011009">
    <property type="entry name" value="Kinase-like_dom_sf"/>
</dbReference>
<dbReference type="Gene3D" id="1.10.510.10">
    <property type="entry name" value="Transferase(Phosphotransferase) domain 1"/>
    <property type="match status" value="1"/>
</dbReference>
<feature type="compositionally biased region" description="Acidic residues" evidence="2">
    <location>
        <begin position="343"/>
        <end position="363"/>
    </location>
</feature>
<dbReference type="InterPro" id="IPR053006">
    <property type="entry name" value="Meiosis_regulatory"/>
</dbReference>
<dbReference type="Pfam" id="PF00069">
    <property type="entry name" value="Pkinase"/>
    <property type="match status" value="1"/>
</dbReference>
<keyword evidence="4" id="KW-0808">Transferase</keyword>
<dbReference type="GO" id="GO:0004672">
    <property type="term" value="F:protein kinase activity"/>
    <property type="evidence" value="ECO:0007669"/>
    <property type="project" value="InterPro"/>
</dbReference>
<dbReference type="SMART" id="SM00974">
    <property type="entry name" value="T5orf172"/>
    <property type="match status" value="1"/>
</dbReference>
<dbReference type="OrthoDB" id="4062651at2759"/>
<dbReference type="Proteomes" id="UP000244855">
    <property type="component" value="Unassembled WGS sequence"/>
</dbReference>
<gene>
    <name evidence="4" type="ORF">DM02DRAFT_687601</name>
</gene>
<organism evidence="4 5">
    <name type="scientific">Periconia macrospinosa</name>
    <dbReference type="NCBI Taxonomy" id="97972"/>
    <lineage>
        <taxon>Eukaryota</taxon>
        <taxon>Fungi</taxon>
        <taxon>Dikarya</taxon>
        <taxon>Ascomycota</taxon>
        <taxon>Pezizomycotina</taxon>
        <taxon>Dothideomycetes</taxon>
        <taxon>Pleosporomycetidae</taxon>
        <taxon>Pleosporales</taxon>
        <taxon>Massarineae</taxon>
        <taxon>Periconiaceae</taxon>
        <taxon>Periconia</taxon>
    </lineage>
</organism>
<reference evidence="4 5" key="1">
    <citation type="journal article" date="2018" name="Sci. Rep.">
        <title>Comparative genomics provides insights into the lifestyle and reveals functional heterogeneity of dark septate endophytic fungi.</title>
        <authorList>
            <person name="Knapp D.G."/>
            <person name="Nemeth J.B."/>
            <person name="Barry K."/>
            <person name="Hainaut M."/>
            <person name="Henrissat B."/>
            <person name="Johnson J."/>
            <person name="Kuo A."/>
            <person name="Lim J.H.P."/>
            <person name="Lipzen A."/>
            <person name="Nolan M."/>
            <person name="Ohm R.A."/>
            <person name="Tamas L."/>
            <person name="Grigoriev I.V."/>
            <person name="Spatafora J.W."/>
            <person name="Nagy L.G."/>
            <person name="Kovacs G.M."/>
        </authorList>
    </citation>
    <scope>NUCLEOTIDE SEQUENCE [LARGE SCALE GENOMIC DNA]</scope>
    <source>
        <strain evidence="4 5">DSE2036</strain>
    </source>
</reference>
<name>A0A2V1DE81_9PLEO</name>
<keyword evidence="1" id="KW-0547">Nucleotide-binding</keyword>
<feature type="domain" description="Protein kinase" evidence="3">
    <location>
        <begin position="42"/>
        <end position="311"/>
    </location>
</feature>